<sequence length="345" mass="35359">MWFTSDNAAGAAPGVIEAMARADEGPAMAYGADAVTERARGLVREVLGAPDAAVHFVATGTAANALALATLTPPWGAIWCHDHAHVEEDECGAPEFFTGGAKLVKLAGGDGRIAPAALDAAIGATGGAVHHVQKGALSLTQATEAGTVYSAADLRALAGAAKAAGASVHLDGTRFANALAATGASPAEMSHEAGVDILCLGFTKNGALAAEAVVIFDDRLAWEFELRRKRAGHLFSKMRFVAAQVAALLEEDRWLRLAEHANRMAADLAAGLSALPGVRILHPVEANLVFAELPRAAHEAARAKGAAYHNWAGDAGPDHVTVRLVCSHATGADEVDALLAACRAG</sequence>
<dbReference type="Gene3D" id="3.90.1150.10">
    <property type="entry name" value="Aspartate Aminotransferase, domain 1"/>
    <property type="match status" value="1"/>
</dbReference>
<organism evidence="7 8">
    <name type="scientific">Pikeienuella piscinae</name>
    <dbReference type="NCBI Taxonomy" id="2748098"/>
    <lineage>
        <taxon>Bacteria</taxon>
        <taxon>Pseudomonadati</taxon>
        <taxon>Pseudomonadota</taxon>
        <taxon>Alphaproteobacteria</taxon>
        <taxon>Rhodobacterales</taxon>
        <taxon>Paracoccaceae</taxon>
        <taxon>Pikeienuella</taxon>
    </lineage>
</organism>
<dbReference type="Proteomes" id="UP000503336">
    <property type="component" value="Chromosome"/>
</dbReference>
<dbReference type="AlphaFoldDB" id="A0A7L5BWY5"/>
<dbReference type="EMBL" id="CP049056">
    <property type="protein sequence ID" value="QIE54756.1"/>
    <property type="molecule type" value="Genomic_DNA"/>
</dbReference>
<dbReference type="InterPro" id="IPR015424">
    <property type="entry name" value="PyrdxlP-dep_Trfase"/>
</dbReference>
<protein>
    <recommendedName>
        <fullName evidence="5">L-threonine aldolase</fullName>
        <ecNumber evidence="5">4.1.2.48</ecNumber>
    </recommendedName>
</protein>
<dbReference type="PANTHER" id="PTHR48097:SF5">
    <property type="entry name" value="LOW SPECIFICITY L-THREONINE ALDOLASE"/>
    <property type="match status" value="1"/>
</dbReference>
<dbReference type="Pfam" id="PF01212">
    <property type="entry name" value="Beta_elim_lyase"/>
    <property type="match status" value="1"/>
</dbReference>
<proteinExistence type="inferred from homology"/>
<evidence type="ECO:0000313" key="7">
    <source>
        <dbReference type="EMBL" id="QIE54756.1"/>
    </source>
</evidence>
<reference evidence="7 8" key="1">
    <citation type="submission" date="2020-02" db="EMBL/GenBank/DDBJ databases">
        <title>complete genome sequence of Rhodobacteraceae bacterium.</title>
        <authorList>
            <person name="Park J."/>
            <person name="Kim Y.-S."/>
            <person name="Kim K.-H."/>
        </authorList>
    </citation>
    <scope>NUCLEOTIDE SEQUENCE [LARGE SCALE GENOMIC DNA]</scope>
    <source>
        <strain evidence="7 8">RR4-56</strain>
    </source>
</reference>
<dbReference type="SUPFAM" id="SSF53383">
    <property type="entry name" value="PLP-dependent transferases"/>
    <property type="match status" value="1"/>
</dbReference>
<name>A0A7L5BWY5_9RHOB</name>
<dbReference type="EC" id="4.1.2.48" evidence="5"/>
<dbReference type="RefSeq" id="WP_165095534.1">
    <property type="nucleotide sequence ID" value="NZ_CP049056.1"/>
</dbReference>
<evidence type="ECO:0000256" key="4">
    <source>
        <dbReference type="ARBA" id="ARBA00022898"/>
    </source>
</evidence>
<keyword evidence="5" id="KW-0456">Lyase</keyword>
<accession>A0A7L5BWY5</accession>
<keyword evidence="8" id="KW-1185">Reference proteome</keyword>
<evidence type="ECO:0000256" key="2">
    <source>
        <dbReference type="ARBA" id="ARBA00006966"/>
    </source>
</evidence>
<dbReference type="InterPro" id="IPR001597">
    <property type="entry name" value="ArAA_b-elim_lyase/Thr_aldolase"/>
</dbReference>
<comment type="subunit">
    <text evidence="3">Homotetramer.</text>
</comment>
<gene>
    <name evidence="7" type="ORF">G5B40_04450</name>
</gene>
<dbReference type="GO" id="GO:0004793">
    <property type="term" value="F:threonine aldolase activity"/>
    <property type="evidence" value="ECO:0007669"/>
    <property type="project" value="UniProtKB-UniRule"/>
</dbReference>
<dbReference type="KEGG" id="hdh:G5B40_04450"/>
<dbReference type="Gene3D" id="3.40.640.10">
    <property type="entry name" value="Type I PLP-dependent aspartate aminotransferase-like (Major domain)"/>
    <property type="match status" value="1"/>
</dbReference>
<comment type="cofactor">
    <cofactor evidence="1 5">
        <name>pyridoxal 5'-phosphate</name>
        <dbReference type="ChEBI" id="CHEBI:597326"/>
    </cofactor>
</comment>
<comment type="function">
    <text evidence="5">Catalyzes the cleavage of L-allo-threonine and L-threonine to glycine and acetaldehyde.</text>
</comment>
<evidence type="ECO:0000313" key="8">
    <source>
        <dbReference type="Proteomes" id="UP000503336"/>
    </source>
</evidence>
<dbReference type="InterPro" id="IPR015422">
    <property type="entry name" value="PyrdxlP-dep_Trfase_small"/>
</dbReference>
<evidence type="ECO:0000256" key="5">
    <source>
        <dbReference type="PIRNR" id="PIRNR038940"/>
    </source>
</evidence>
<dbReference type="PANTHER" id="PTHR48097">
    <property type="entry name" value="L-THREONINE ALDOLASE-RELATED"/>
    <property type="match status" value="1"/>
</dbReference>
<comment type="catalytic activity">
    <reaction evidence="5">
        <text>L-allo-threonine = acetaldehyde + glycine</text>
        <dbReference type="Rhea" id="RHEA:26209"/>
        <dbReference type="ChEBI" id="CHEBI:15343"/>
        <dbReference type="ChEBI" id="CHEBI:57305"/>
        <dbReference type="ChEBI" id="CHEBI:58585"/>
        <dbReference type="EC" id="4.1.2.48"/>
    </reaction>
</comment>
<evidence type="ECO:0000259" key="6">
    <source>
        <dbReference type="Pfam" id="PF01212"/>
    </source>
</evidence>
<feature type="domain" description="Aromatic amino acid beta-eliminating lyase/threonine aldolase" evidence="6">
    <location>
        <begin position="3"/>
        <end position="292"/>
    </location>
</feature>
<dbReference type="GO" id="GO:0006567">
    <property type="term" value="P:L-threonine catabolic process"/>
    <property type="evidence" value="ECO:0007669"/>
    <property type="project" value="UniProtKB-UniRule"/>
</dbReference>
<dbReference type="PIRSF" id="PIRSF038940">
    <property type="entry name" value="Low_specificity_LTA"/>
    <property type="match status" value="1"/>
</dbReference>
<keyword evidence="4 5" id="KW-0663">Pyridoxal phosphate</keyword>
<evidence type="ECO:0000256" key="3">
    <source>
        <dbReference type="ARBA" id="ARBA00011881"/>
    </source>
</evidence>
<dbReference type="InterPro" id="IPR015421">
    <property type="entry name" value="PyrdxlP-dep_Trfase_major"/>
</dbReference>
<comment type="similarity">
    <text evidence="2 5">Belongs to the threonine aldolase family.</text>
</comment>
<comment type="catalytic activity">
    <reaction evidence="5">
        <text>L-threonine = acetaldehyde + glycine</text>
        <dbReference type="Rhea" id="RHEA:19625"/>
        <dbReference type="ChEBI" id="CHEBI:15343"/>
        <dbReference type="ChEBI" id="CHEBI:57305"/>
        <dbReference type="ChEBI" id="CHEBI:57926"/>
        <dbReference type="EC" id="4.1.2.48"/>
    </reaction>
</comment>
<dbReference type="InterPro" id="IPR026273">
    <property type="entry name" value="Low_specificity_L-TA_bact"/>
</dbReference>
<evidence type="ECO:0000256" key="1">
    <source>
        <dbReference type="ARBA" id="ARBA00001933"/>
    </source>
</evidence>